<dbReference type="EMBL" id="CP158297">
    <property type="protein sequence ID" value="XBV83864.1"/>
    <property type="molecule type" value="Genomic_DNA"/>
</dbReference>
<dbReference type="RefSeq" id="WP_350241670.1">
    <property type="nucleotide sequence ID" value="NZ_CP158297.1"/>
</dbReference>
<dbReference type="InterPro" id="IPR017853">
    <property type="entry name" value="GH"/>
</dbReference>
<dbReference type="PRINTS" id="PR00133">
    <property type="entry name" value="GLHYDRLASE3"/>
</dbReference>
<dbReference type="Pfam" id="PF00933">
    <property type="entry name" value="Glyco_hydro_3"/>
    <property type="match status" value="1"/>
</dbReference>
<dbReference type="SMART" id="SM01217">
    <property type="entry name" value="Fn3_like"/>
    <property type="match status" value="1"/>
</dbReference>
<evidence type="ECO:0000256" key="1">
    <source>
        <dbReference type="ARBA" id="ARBA00005336"/>
    </source>
</evidence>
<dbReference type="InterPro" id="IPR013783">
    <property type="entry name" value="Ig-like_fold"/>
</dbReference>
<dbReference type="InterPro" id="IPR036881">
    <property type="entry name" value="Glyco_hydro_3_C_sf"/>
</dbReference>
<dbReference type="InterPro" id="IPR002772">
    <property type="entry name" value="Glyco_hydro_3_C"/>
</dbReference>
<dbReference type="Gene3D" id="2.60.120.260">
    <property type="entry name" value="Galactose-binding domain-like"/>
    <property type="match status" value="1"/>
</dbReference>
<dbReference type="Gene3D" id="3.20.20.300">
    <property type="entry name" value="Glycoside hydrolase, family 3, N-terminal domain"/>
    <property type="match status" value="1"/>
</dbReference>
<dbReference type="SUPFAM" id="SSF51445">
    <property type="entry name" value="(Trans)glycosidases"/>
    <property type="match status" value="1"/>
</dbReference>
<feature type="domain" description="PA14" evidence="3">
    <location>
        <begin position="415"/>
        <end position="587"/>
    </location>
</feature>
<dbReference type="KEGG" id="dsc:ABOD76_02115"/>
<geneLocation type="plasmid" evidence="4">
    <name>pDson01</name>
</geneLocation>
<reference evidence="4" key="1">
    <citation type="submission" date="2024-06" db="EMBL/GenBank/DDBJ databases">
        <title>Draft Genome Sequence of Deinococcus sonorensis Type Strain KR-87, a Biofilm Producing Representative of the Genus Deinococcus.</title>
        <authorList>
            <person name="Boren L.S."/>
            <person name="Grosso R.A."/>
            <person name="Hugenberg-Cox A.N."/>
            <person name="Hill J.T.E."/>
            <person name="Albert C.M."/>
            <person name="Tuohy J.M."/>
        </authorList>
    </citation>
    <scope>NUCLEOTIDE SEQUENCE</scope>
    <source>
        <strain evidence="4">KR-87</strain>
        <plasmid evidence="4">pDson01</plasmid>
    </source>
</reference>
<dbReference type="GO" id="GO:0005975">
    <property type="term" value="P:carbohydrate metabolic process"/>
    <property type="evidence" value="ECO:0007669"/>
    <property type="project" value="InterPro"/>
</dbReference>
<dbReference type="Gene3D" id="3.40.50.1700">
    <property type="entry name" value="Glycoside hydrolase family 3 C-terminal domain"/>
    <property type="match status" value="1"/>
</dbReference>
<dbReference type="Pfam" id="PF07691">
    <property type="entry name" value="PA14"/>
    <property type="match status" value="1"/>
</dbReference>
<dbReference type="GO" id="GO:0004553">
    <property type="term" value="F:hydrolase activity, hydrolyzing O-glycosyl compounds"/>
    <property type="evidence" value="ECO:0007669"/>
    <property type="project" value="InterPro"/>
</dbReference>
<dbReference type="SMART" id="SM00758">
    <property type="entry name" value="PA14"/>
    <property type="match status" value="1"/>
</dbReference>
<dbReference type="InterPro" id="IPR026891">
    <property type="entry name" value="Fn3-like"/>
</dbReference>
<dbReference type="PANTHER" id="PTHR42715:SF10">
    <property type="entry name" value="BETA-GLUCOSIDASE"/>
    <property type="match status" value="1"/>
</dbReference>
<evidence type="ECO:0000259" key="3">
    <source>
        <dbReference type="PROSITE" id="PS51820"/>
    </source>
</evidence>
<dbReference type="Gene3D" id="2.60.40.10">
    <property type="entry name" value="Immunoglobulins"/>
    <property type="match status" value="1"/>
</dbReference>
<dbReference type="PROSITE" id="PS51820">
    <property type="entry name" value="PA14"/>
    <property type="match status" value="1"/>
</dbReference>
<evidence type="ECO:0000256" key="2">
    <source>
        <dbReference type="ARBA" id="ARBA00022801"/>
    </source>
</evidence>
<evidence type="ECO:0000313" key="4">
    <source>
        <dbReference type="EMBL" id="XBV83864.1"/>
    </source>
</evidence>
<name>A0AAU7U5X1_9DEIO</name>
<protein>
    <submittedName>
        <fullName evidence="4">Glycoside hydrolase family 3 C-terminal domain-containing protein</fullName>
    </submittedName>
</protein>
<dbReference type="InterPro" id="IPR050288">
    <property type="entry name" value="Cellulose_deg_GH3"/>
</dbReference>
<dbReference type="InterPro" id="IPR036962">
    <property type="entry name" value="Glyco_hydro_3_N_sf"/>
</dbReference>
<dbReference type="PANTHER" id="PTHR42715">
    <property type="entry name" value="BETA-GLUCOSIDASE"/>
    <property type="match status" value="1"/>
</dbReference>
<gene>
    <name evidence="4" type="ORF">ABOD76_02115</name>
</gene>
<organism evidence="4">
    <name type="scientific">Deinococcus sonorensis KR-87</name>
    <dbReference type="NCBI Taxonomy" id="694439"/>
    <lineage>
        <taxon>Bacteria</taxon>
        <taxon>Thermotogati</taxon>
        <taxon>Deinococcota</taxon>
        <taxon>Deinococci</taxon>
        <taxon>Deinococcales</taxon>
        <taxon>Deinococcaceae</taxon>
        <taxon>Deinococcus</taxon>
    </lineage>
</organism>
<comment type="similarity">
    <text evidence="1">Belongs to the glycosyl hydrolase 3 family.</text>
</comment>
<proteinExistence type="inferred from homology"/>
<dbReference type="AlphaFoldDB" id="A0AAU7U5X1"/>
<keyword evidence="4" id="KW-0614">Plasmid</keyword>
<accession>A0AAU7U5X1</accession>
<dbReference type="SUPFAM" id="SSF52279">
    <property type="entry name" value="Beta-D-glucan exohydrolase, C-terminal domain"/>
    <property type="match status" value="1"/>
</dbReference>
<dbReference type="Pfam" id="PF01915">
    <property type="entry name" value="Glyco_hydro_3_C"/>
    <property type="match status" value="1"/>
</dbReference>
<dbReference type="Pfam" id="PF14310">
    <property type="entry name" value="Fn3-like"/>
    <property type="match status" value="1"/>
</dbReference>
<dbReference type="InterPro" id="IPR037524">
    <property type="entry name" value="PA14/GLEYA"/>
</dbReference>
<keyword evidence="2 4" id="KW-0378">Hydrolase</keyword>
<sequence>MTGRHLTWDASADVDARVDALLAQLSLDDKVRLVSGQFIRERTDVGPVGLPPFHLADGPAGLRRSPSGGDPGTATALPAPIALAATWSEDLAAAYGDVLGAEAAAAGHTVLLGPAVDIARAPLAGRTFESFGEEPLLHARLVVPEVQAIQRRGVQASLKHYVLNNQEHARNSVDVQASQRALREVYLPPFEAAVRLGHVASIMASYNRADGQFLCANRALLTDVLRGDLGFRGWVVSDFGANHHTAESVHAGLDWELSFAPKWGEQLLQAVQRGEVSEAAVDEMVRRILRPTVGLPPLARERAMNDPASTDVALRVAQQSIVLLKNTSAMLPLDRTTIRRLAVIGADAQNVSAAGGGSALVRPDSGTSVLQAFQQRLGATAEVQFARGVDHVGAGALLPGLPPVPSSVMAPVGEPGVSGWRAEYWPNPTFDGPPCVTRTDALVELNRGFFDFPGFTPAVTEPLPGDLGPHLSVRWRGTFTVPASGVYRFSLTCAGSGRVVFGETTLLEVHGAPPQGGLLTGRGDGMTWDGTGAPVFTVERYCTQGERHDVLIEYAADLPEQNFLYNAQVRFGWHPPDGTLTPDMQRARDLARDADAVVLVARTFESEAMDRPDLTLPNGQEALIRAICAANPRTVVVLMSGGPVETGSWEAGVPAVLEAWFGGQAQGDAVADVVLGEVNPSGRLPLSFPHDAASTPLQTVAQYPGEAGQVHYSEGVHVGYRGHAALNLPARYPFGFGLSYTTFEYSGLALTLGAERPAASLTAAFTLRNAGGTAGTEVAQVYLQRPDSPAVKLVGWARVALDAGEERRVHVRLDPASTERPLSIWNDALHGWEIQPGRYTLHVGSSSADLPCRHPLLVTSFRRLALDPSPPADGPLLERKP</sequence>
<dbReference type="InterPro" id="IPR001764">
    <property type="entry name" value="Glyco_hydro_3_N"/>
</dbReference>
<dbReference type="InterPro" id="IPR011658">
    <property type="entry name" value="PA14_dom"/>
</dbReference>